<dbReference type="Proteomes" id="UP000003226">
    <property type="component" value="Unassembled WGS sequence"/>
</dbReference>
<keyword evidence="4" id="KW-1185">Reference proteome</keyword>
<evidence type="ECO:0000259" key="2">
    <source>
        <dbReference type="Pfam" id="PF01609"/>
    </source>
</evidence>
<dbReference type="GO" id="GO:0003677">
    <property type="term" value="F:DNA binding"/>
    <property type="evidence" value="ECO:0007669"/>
    <property type="project" value="InterPro"/>
</dbReference>
<feature type="domain" description="Transposase IS4-like" evidence="2">
    <location>
        <begin position="89"/>
        <end position="332"/>
    </location>
</feature>
<dbReference type="InterPro" id="IPR012337">
    <property type="entry name" value="RNaseH-like_sf"/>
</dbReference>
<dbReference type="EMBL" id="AJXT01000002">
    <property type="protein sequence ID" value="EIL95440.1"/>
    <property type="molecule type" value="Genomic_DNA"/>
</dbReference>
<dbReference type="STRING" id="1163407.UU7_00015"/>
<dbReference type="PANTHER" id="PTHR35404:SF8">
    <property type="entry name" value="TRANSPOSASE OF TN10"/>
    <property type="match status" value="1"/>
</dbReference>
<gene>
    <name evidence="3" type="ORF">UU7_00015</name>
</gene>
<organism evidence="3 4">
    <name type="scientific">Rhodanobacter spathiphylli B39</name>
    <dbReference type="NCBI Taxonomy" id="1163407"/>
    <lineage>
        <taxon>Bacteria</taxon>
        <taxon>Pseudomonadati</taxon>
        <taxon>Pseudomonadota</taxon>
        <taxon>Gammaproteobacteria</taxon>
        <taxon>Lysobacterales</taxon>
        <taxon>Rhodanobacteraceae</taxon>
        <taxon>Rhodanobacter</taxon>
    </lineage>
</organism>
<proteinExistence type="predicted"/>
<comment type="caution">
    <text evidence="3">The sequence shown here is derived from an EMBL/GenBank/DDBJ whole genome shotgun (WGS) entry which is preliminary data.</text>
</comment>
<dbReference type="GO" id="GO:0006313">
    <property type="term" value="P:DNA transposition"/>
    <property type="evidence" value="ECO:0007669"/>
    <property type="project" value="InterPro"/>
</dbReference>
<dbReference type="NCBIfam" id="NF033591">
    <property type="entry name" value="transpos_IS4_2"/>
    <property type="match status" value="1"/>
</dbReference>
<evidence type="ECO:0000313" key="4">
    <source>
        <dbReference type="Proteomes" id="UP000003226"/>
    </source>
</evidence>
<name>I4W7J9_9GAMM</name>
<dbReference type="GO" id="GO:0004803">
    <property type="term" value="F:transposase activity"/>
    <property type="evidence" value="ECO:0007669"/>
    <property type="project" value="InterPro"/>
</dbReference>
<dbReference type="PANTHER" id="PTHR35404">
    <property type="entry name" value="TRANSPOSASE OF TN10"/>
    <property type="match status" value="1"/>
</dbReference>
<dbReference type="OrthoDB" id="6140187at2"/>
<dbReference type="RefSeq" id="WP_007804127.1">
    <property type="nucleotide sequence ID" value="NZ_AJXT01000002.1"/>
</dbReference>
<accession>I4W7J9</accession>
<dbReference type="PATRIC" id="fig|1163407.3.peg.2"/>
<dbReference type="SUPFAM" id="SSF53098">
    <property type="entry name" value="Ribonuclease H-like"/>
    <property type="match status" value="1"/>
</dbReference>
<dbReference type="Pfam" id="PF01609">
    <property type="entry name" value="DDE_Tnp_1"/>
    <property type="match status" value="1"/>
</dbReference>
<evidence type="ECO:0000313" key="3">
    <source>
        <dbReference type="EMBL" id="EIL95440.1"/>
    </source>
</evidence>
<dbReference type="InterPro" id="IPR047658">
    <property type="entry name" value="IS4-like_transpos"/>
</dbReference>
<dbReference type="AlphaFoldDB" id="I4W7J9"/>
<feature type="compositionally biased region" description="Basic residues" evidence="1">
    <location>
        <begin position="234"/>
        <end position="246"/>
    </location>
</feature>
<evidence type="ECO:0000256" key="1">
    <source>
        <dbReference type="SAM" id="MobiDB-lite"/>
    </source>
</evidence>
<sequence>MRATKVLQKCLGDALQPMHALRRCVLLRAVEALIQGRRLTLIDVARAWPGAERIRAPLKALDRLLGNPHLHAEREHLHAAMARWLLRGPHPVIVLDWCDLKANRNWHLLRAAVPVGGRTLTILDMVFPDGQQGSPAAEKQFLQHLATLIPGDVKPILVTDAGFRAPWFRAVEAMGWYWLGRLRHRTLVKPVDAADTPDAWVPCRALYELAVAAPRDLGLMDTVRAKPWRCRVVVHAKPPQGRKQRNRQGAPSRTKKSKQNAAREREPWLLVASPTLNHLSARQMVALYARRMQIELSFRDLKSHRCGHAFEDSLTRKGKRIEVLLLLHTMAAFASWLVGMACETAGIDQWLAPFRSKRRLYSIMRLGREALLRRWSNARLEELMEQIRKPSPALLDQMAVAA</sequence>
<dbReference type="eggNOG" id="COG3385">
    <property type="taxonomic scope" value="Bacteria"/>
</dbReference>
<feature type="region of interest" description="Disordered" evidence="1">
    <location>
        <begin position="234"/>
        <end position="263"/>
    </location>
</feature>
<reference evidence="3 4" key="1">
    <citation type="journal article" date="2012" name="J. Bacteriol.">
        <title>Genome sequences for six rhodanobacter strains, isolated from soils and the terrestrial subsurface, with variable denitrification capabilities.</title>
        <authorList>
            <person name="Kostka J.E."/>
            <person name="Green S.J."/>
            <person name="Rishishwar L."/>
            <person name="Prakash O."/>
            <person name="Katz L.S."/>
            <person name="Marino-Ramirez L."/>
            <person name="Jordan I.K."/>
            <person name="Munk C."/>
            <person name="Ivanova N."/>
            <person name="Mikhailova N."/>
            <person name="Watson D.B."/>
            <person name="Brown S.D."/>
            <person name="Palumbo A.V."/>
            <person name="Brooks S.C."/>
        </authorList>
    </citation>
    <scope>NUCLEOTIDE SEQUENCE [LARGE SCALE GENOMIC DNA]</scope>
    <source>
        <strain evidence="3 4">B39</strain>
    </source>
</reference>
<dbReference type="InterPro" id="IPR002559">
    <property type="entry name" value="Transposase_11"/>
</dbReference>
<protein>
    <submittedName>
        <fullName evidence="3">IS1481 transposase</fullName>
    </submittedName>
</protein>